<protein>
    <submittedName>
        <fullName evidence="1">AlpA family transcriptional regulator</fullName>
    </submittedName>
</protein>
<gene>
    <name evidence="1" type="ORF">OZ911_25120</name>
</gene>
<keyword evidence="2" id="KW-1185">Reference proteome</keyword>
<sequence>MRIIRLKEVIDSTGLARSTIYKYIAEQSFPKPISLGDRCVGWLESEIHDWILTKVAERDEALG</sequence>
<dbReference type="EMBL" id="CP114035">
    <property type="protein sequence ID" value="WAP63127.1"/>
    <property type="molecule type" value="Genomic_DNA"/>
</dbReference>
<evidence type="ECO:0000313" key="2">
    <source>
        <dbReference type="Proteomes" id="UP001163982"/>
    </source>
</evidence>
<reference evidence="1" key="1">
    <citation type="journal article" date="2024" name="Int. J. Syst. Evol. Microbiol.">
        <title>Pseudomonas fortuita sp. nov., isolated from the endosphere of a wild yam.</title>
        <authorList>
            <person name="Carlier A."/>
            <person name="Beaumel M."/>
            <person name="Moreau S."/>
            <person name="Acar T."/>
            <person name="Sana T.G."/>
            <person name="Cnockaert M."/>
            <person name="Vandamme P."/>
        </authorList>
    </citation>
    <scope>NUCLEOTIDE SEQUENCE</scope>
    <source>
        <strain evidence="1">GMI12077</strain>
    </source>
</reference>
<name>A0ACD4P6C6_9PSED</name>
<accession>A0ACD4P6C6</accession>
<dbReference type="Proteomes" id="UP001163982">
    <property type="component" value="Chromosome"/>
</dbReference>
<evidence type="ECO:0000313" key="1">
    <source>
        <dbReference type="EMBL" id="WAP63127.1"/>
    </source>
</evidence>
<proteinExistence type="predicted"/>
<organism evidence="1 2">
    <name type="scientific">Pseudomonas fortuita</name>
    <dbReference type="NCBI Taxonomy" id="3233375"/>
    <lineage>
        <taxon>Bacteria</taxon>
        <taxon>Pseudomonadati</taxon>
        <taxon>Pseudomonadota</taxon>
        <taxon>Gammaproteobacteria</taxon>
        <taxon>Pseudomonadales</taxon>
        <taxon>Pseudomonadaceae</taxon>
        <taxon>Pseudomonas</taxon>
    </lineage>
</organism>